<keyword evidence="2" id="KW-1185">Reference proteome</keyword>
<evidence type="ECO:0000313" key="1">
    <source>
        <dbReference type="EMBL" id="KAK1141289.1"/>
    </source>
</evidence>
<evidence type="ECO:0000313" key="2">
    <source>
        <dbReference type="Proteomes" id="UP001177260"/>
    </source>
</evidence>
<accession>A0ACC3ATW9</accession>
<gene>
    <name evidence="1" type="ORF">N8T08_009192</name>
</gene>
<organism evidence="1 2">
    <name type="scientific">Aspergillus melleus</name>
    <dbReference type="NCBI Taxonomy" id="138277"/>
    <lineage>
        <taxon>Eukaryota</taxon>
        <taxon>Fungi</taxon>
        <taxon>Dikarya</taxon>
        <taxon>Ascomycota</taxon>
        <taxon>Pezizomycotina</taxon>
        <taxon>Eurotiomycetes</taxon>
        <taxon>Eurotiomycetidae</taxon>
        <taxon>Eurotiales</taxon>
        <taxon>Aspergillaceae</taxon>
        <taxon>Aspergillus</taxon>
        <taxon>Aspergillus subgen. Circumdati</taxon>
    </lineage>
</organism>
<name>A0ACC3ATW9_9EURO</name>
<protein>
    <submittedName>
        <fullName evidence="1">Uncharacterized protein</fullName>
    </submittedName>
</protein>
<proteinExistence type="predicted"/>
<dbReference type="Proteomes" id="UP001177260">
    <property type="component" value="Unassembled WGS sequence"/>
</dbReference>
<comment type="caution">
    <text evidence="1">The sequence shown here is derived from an EMBL/GenBank/DDBJ whole genome shotgun (WGS) entry which is preliminary data.</text>
</comment>
<reference evidence="1 2" key="1">
    <citation type="journal article" date="2023" name="ACS Omega">
        <title>Identification of the Neoaspergillic Acid Biosynthesis Gene Cluster by Establishing an In Vitro CRISPR-Ribonucleoprotein Genetic System in Aspergillus melleus.</title>
        <authorList>
            <person name="Yuan B."/>
            <person name="Grau M.F."/>
            <person name="Murata R.M."/>
            <person name="Torok T."/>
            <person name="Venkateswaran K."/>
            <person name="Stajich J.E."/>
            <person name="Wang C.C.C."/>
        </authorList>
    </citation>
    <scope>NUCLEOTIDE SEQUENCE [LARGE SCALE GENOMIC DNA]</scope>
    <source>
        <strain evidence="1 2">IMV 1140</strain>
    </source>
</reference>
<dbReference type="EMBL" id="JAOPJF010000066">
    <property type="protein sequence ID" value="KAK1141289.1"/>
    <property type="molecule type" value="Genomic_DNA"/>
</dbReference>
<sequence>MLSDQIIPTRRGDRDRPITPNFFVEVNDKDGSPAVLSLQALYDGALGARAMHSLQRYENGNGNGHMHGHEERNRPYDCDESDPAHVDPHTHAHDADSDRDPDYGNHAYTVTCTFQAGTLGIYVNHPTRAPSDTDPAHQTDYVMTQVGHYSLIGSPESYQQGLTAYRNSRELAKRYRGS</sequence>